<organism evidence="7 8">
    <name type="scientific">Edaphochlamys debaryana</name>
    <dbReference type="NCBI Taxonomy" id="47281"/>
    <lineage>
        <taxon>Eukaryota</taxon>
        <taxon>Viridiplantae</taxon>
        <taxon>Chlorophyta</taxon>
        <taxon>core chlorophytes</taxon>
        <taxon>Chlorophyceae</taxon>
        <taxon>CS clade</taxon>
        <taxon>Chlamydomonadales</taxon>
        <taxon>Chlamydomonadales incertae sedis</taxon>
        <taxon>Edaphochlamys</taxon>
    </lineage>
</organism>
<comment type="subcellular location">
    <subcellularLocation>
        <location evidence="1">Membrane</location>
        <topology evidence="1">Multi-pass membrane protein</topology>
    </subcellularLocation>
</comment>
<evidence type="ECO:0000259" key="6">
    <source>
        <dbReference type="Pfam" id="PF03151"/>
    </source>
</evidence>
<gene>
    <name evidence="7" type="ORF">HYH03_009614</name>
</gene>
<dbReference type="EMBL" id="JAEHOE010000047">
    <property type="protein sequence ID" value="KAG2492123.1"/>
    <property type="molecule type" value="Genomic_DNA"/>
</dbReference>
<dbReference type="Proteomes" id="UP000612055">
    <property type="component" value="Unassembled WGS sequence"/>
</dbReference>
<reference evidence="7" key="1">
    <citation type="journal article" date="2020" name="bioRxiv">
        <title>Comparative genomics of Chlamydomonas.</title>
        <authorList>
            <person name="Craig R.J."/>
            <person name="Hasan A.R."/>
            <person name="Ness R.W."/>
            <person name="Keightley P.D."/>
        </authorList>
    </citation>
    <scope>NUCLEOTIDE SEQUENCE</scope>
    <source>
        <strain evidence="7">CCAP 11/70</strain>
    </source>
</reference>
<dbReference type="InterPro" id="IPR037185">
    <property type="entry name" value="EmrE-like"/>
</dbReference>
<comment type="caution">
    <text evidence="7">The sequence shown here is derived from an EMBL/GenBank/DDBJ whole genome shotgun (WGS) entry which is preliminary data.</text>
</comment>
<name>A0A835XXP1_9CHLO</name>
<dbReference type="SUPFAM" id="SSF103481">
    <property type="entry name" value="Multidrug resistance efflux transporter EmrE"/>
    <property type="match status" value="1"/>
</dbReference>
<dbReference type="InterPro" id="IPR050186">
    <property type="entry name" value="TPT_transporter"/>
</dbReference>
<keyword evidence="8" id="KW-1185">Reference proteome</keyword>
<evidence type="ECO:0000256" key="5">
    <source>
        <dbReference type="SAM" id="Phobius"/>
    </source>
</evidence>
<evidence type="ECO:0000256" key="1">
    <source>
        <dbReference type="ARBA" id="ARBA00004141"/>
    </source>
</evidence>
<feature type="transmembrane region" description="Helical" evidence="5">
    <location>
        <begin position="21"/>
        <end position="47"/>
    </location>
</feature>
<accession>A0A835XXP1</accession>
<feature type="transmembrane region" description="Helical" evidence="5">
    <location>
        <begin position="201"/>
        <end position="221"/>
    </location>
</feature>
<dbReference type="AlphaFoldDB" id="A0A835XXP1"/>
<feature type="domain" description="Sugar phosphate transporter" evidence="6">
    <location>
        <begin position="3"/>
        <end position="237"/>
    </location>
</feature>
<evidence type="ECO:0000313" key="8">
    <source>
        <dbReference type="Proteomes" id="UP000612055"/>
    </source>
</evidence>
<dbReference type="OrthoDB" id="417037at2759"/>
<evidence type="ECO:0000256" key="3">
    <source>
        <dbReference type="ARBA" id="ARBA00022989"/>
    </source>
</evidence>
<feature type="transmembrane region" description="Helical" evidence="5">
    <location>
        <begin position="67"/>
        <end position="86"/>
    </location>
</feature>
<dbReference type="PANTHER" id="PTHR11132">
    <property type="entry name" value="SOLUTE CARRIER FAMILY 35"/>
    <property type="match status" value="1"/>
</dbReference>
<protein>
    <recommendedName>
        <fullName evidence="6">Sugar phosphate transporter domain-containing protein</fullName>
    </recommendedName>
</protein>
<proteinExistence type="predicted"/>
<dbReference type="InterPro" id="IPR004853">
    <property type="entry name" value="Sugar_P_trans_dom"/>
</dbReference>
<evidence type="ECO:0000256" key="4">
    <source>
        <dbReference type="ARBA" id="ARBA00023136"/>
    </source>
</evidence>
<dbReference type="GO" id="GO:0016020">
    <property type="term" value="C:membrane"/>
    <property type="evidence" value="ECO:0007669"/>
    <property type="project" value="UniProtKB-SubCell"/>
</dbReference>
<keyword evidence="4 5" id="KW-0472">Membrane</keyword>
<feature type="transmembrane region" description="Helical" evidence="5">
    <location>
        <begin position="137"/>
        <end position="155"/>
    </location>
</feature>
<evidence type="ECO:0000256" key="2">
    <source>
        <dbReference type="ARBA" id="ARBA00022692"/>
    </source>
</evidence>
<feature type="transmembrane region" description="Helical" evidence="5">
    <location>
        <begin position="167"/>
        <end position="194"/>
    </location>
</feature>
<keyword evidence="3 5" id="KW-1133">Transmembrane helix</keyword>
<evidence type="ECO:0000313" key="7">
    <source>
        <dbReference type="EMBL" id="KAG2492123.1"/>
    </source>
</evidence>
<dbReference type="Pfam" id="PF03151">
    <property type="entry name" value="TPT"/>
    <property type="match status" value="1"/>
</dbReference>
<keyword evidence="2 5" id="KW-0812">Transmembrane</keyword>
<sequence>MMGVVQLQPLRWPIVRMWLPVNIIFVAMLGTGFYALNLMGIGMFSVWKQLANLSTALGDVLIYKKSYGWPVWGCLGLMIISAIVGASTDARFSWEGYTWQVINCLLTSAYALHLREVMDKVAEHTDDKQKLSEFSMVYYNNLLSIPFIVLLMWGFGEFQTLPQQHALGVAAFQAVALLGGIIGFAISFSSLWFLSQTTATIYSLIGSLNKIPIAVVGLLAFNEPTNAKNLSSIIIGLSAGVLFTQYKGKKQG</sequence>